<dbReference type="Pfam" id="PF03151">
    <property type="entry name" value="TPT"/>
    <property type="match status" value="1"/>
</dbReference>
<dbReference type="OrthoDB" id="18894at2759"/>
<dbReference type="Proteomes" id="UP000565441">
    <property type="component" value="Unassembled WGS sequence"/>
</dbReference>
<gene>
    <name evidence="7" type="ORF">D9615_002346</name>
</gene>
<keyword evidence="4 5" id="KW-0472">Membrane</keyword>
<feature type="transmembrane region" description="Helical" evidence="5">
    <location>
        <begin position="241"/>
        <end position="260"/>
    </location>
</feature>
<dbReference type="InterPro" id="IPR037185">
    <property type="entry name" value="EmrE-like"/>
</dbReference>
<feature type="transmembrane region" description="Helical" evidence="5">
    <location>
        <begin position="334"/>
        <end position="353"/>
    </location>
</feature>
<feature type="transmembrane region" description="Helical" evidence="5">
    <location>
        <begin position="177"/>
        <end position="195"/>
    </location>
</feature>
<organism evidence="7 8">
    <name type="scientific">Tricholomella constricta</name>
    <dbReference type="NCBI Taxonomy" id="117010"/>
    <lineage>
        <taxon>Eukaryota</taxon>
        <taxon>Fungi</taxon>
        <taxon>Dikarya</taxon>
        <taxon>Basidiomycota</taxon>
        <taxon>Agaricomycotina</taxon>
        <taxon>Agaricomycetes</taxon>
        <taxon>Agaricomycetidae</taxon>
        <taxon>Agaricales</taxon>
        <taxon>Tricholomatineae</taxon>
        <taxon>Lyophyllaceae</taxon>
        <taxon>Tricholomella</taxon>
    </lineage>
</organism>
<protein>
    <recommendedName>
        <fullName evidence="6">Sugar phosphate transporter domain-containing protein</fullName>
    </recommendedName>
</protein>
<feature type="domain" description="Sugar phosphate transporter" evidence="6">
    <location>
        <begin position="57"/>
        <end position="352"/>
    </location>
</feature>
<sequence>MTRTDEYSLAEPLTQPPRPFTYDVDEILDADADKGVHLASLAERKRLWWRNATINTLFIASWFLFATILSVYNKWMFSSEHYGFPYPLFVTTMHMFVQFSLAATMRYLWPKRFKPENKPTVGDYGKKAFPTAVASSLDIGLSNVSLKTITLSFYTMCKSSSLIFVLLFAFLFRLEKFSWRLIAVIVLIFSGVLLMVATETKFVLEGLILVLSASAFGGLRWSLTQLLLRNRKMGLDNPAATIYWLAPSMGITLAIISAIVDSWSAIFRSSFFAGSAKTLETTFYLIAPGVLAFCMVLSEFYIIQRTGVVPMSIAGIAKEVTTITISAWFFGDQLTPLNITGVGITICGIIVFTHHKYRKSIESAVPLDGHGNPIPSEDDLSTGADGQNGYHIELEETARLTSGFRESDEFEVTGLFIFKCGAESDFVQDDEPLGNRDPVLFSAKVGDDEAEWDAVKDGSKAGSGNHG</sequence>
<keyword evidence="8" id="KW-1185">Reference proteome</keyword>
<dbReference type="PANTHER" id="PTHR11132">
    <property type="entry name" value="SOLUTE CARRIER FAMILY 35"/>
    <property type="match status" value="1"/>
</dbReference>
<accession>A0A8H5HM98</accession>
<dbReference type="GO" id="GO:0016020">
    <property type="term" value="C:membrane"/>
    <property type="evidence" value="ECO:0007669"/>
    <property type="project" value="UniProtKB-SubCell"/>
</dbReference>
<feature type="transmembrane region" description="Helical" evidence="5">
    <location>
        <begin position="281"/>
        <end position="303"/>
    </location>
</feature>
<proteinExistence type="predicted"/>
<dbReference type="EMBL" id="JAACJP010000003">
    <property type="protein sequence ID" value="KAF5385953.1"/>
    <property type="molecule type" value="Genomic_DNA"/>
</dbReference>
<dbReference type="InterPro" id="IPR050186">
    <property type="entry name" value="TPT_transporter"/>
</dbReference>
<feature type="transmembrane region" description="Helical" evidence="5">
    <location>
        <begin position="202"/>
        <end position="221"/>
    </location>
</feature>
<evidence type="ECO:0000256" key="2">
    <source>
        <dbReference type="ARBA" id="ARBA00022692"/>
    </source>
</evidence>
<evidence type="ECO:0000259" key="6">
    <source>
        <dbReference type="Pfam" id="PF03151"/>
    </source>
</evidence>
<comment type="caution">
    <text evidence="7">The sequence shown here is derived from an EMBL/GenBank/DDBJ whole genome shotgun (WGS) entry which is preliminary data.</text>
</comment>
<evidence type="ECO:0000256" key="5">
    <source>
        <dbReference type="SAM" id="Phobius"/>
    </source>
</evidence>
<keyword evidence="3 5" id="KW-1133">Transmembrane helix</keyword>
<feature type="transmembrane region" description="Helical" evidence="5">
    <location>
        <begin position="52"/>
        <end position="72"/>
    </location>
</feature>
<evidence type="ECO:0000256" key="3">
    <source>
        <dbReference type="ARBA" id="ARBA00022989"/>
    </source>
</evidence>
<reference evidence="7 8" key="1">
    <citation type="journal article" date="2020" name="ISME J.">
        <title>Uncovering the hidden diversity of litter-decomposition mechanisms in mushroom-forming fungi.</title>
        <authorList>
            <person name="Floudas D."/>
            <person name="Bentzer J."/>
            <person name="Ahren D."/>
            <person name="Johansson T."/>
            <person name="Persson P."/>
            <person name="Tunlid A."/>
        </authorList>
    </citation>
    <scope>NUCLEOTIDE SEQUENCE [LARGE SCALE GENOMIC DNA]</scope>
    <source>
        <strain evidence="7 8">CBS 661.87</strain>
    </source>
</reference>
<feature type="transmembrane region" description="Helical" evidence="5">
    <location>
        <begin position="151"/>
        <end position="171"/>
    </location>
</feature>
<dbReference type="AlphaFoldDB" id="A0A8H5HM98"/>
<name>A0A8H5HM98_9AGAR</name>
<dbReference type="InterPro" id="IPR004853">
    <property type="entry name" value="Sugar_P_trans_dom"/>
</dbReference>
<keyword evidence="2 5" id="KW-0812">Transmembrane</keyword>
<evidence type="ECO:0000256" key="4">
    <source>
        <dbReference type="ARBA" id="ARBA00023136"/>
    </source>
</evidence>
<dbReference type="SUPFAM" id="SSF103481">
    <property type="entry name" value="Multidrug resistance efflux transporter EmrE"/>
    <property type="match status" value="2"/>
</dbReference>
<evidence type="ECO:0000313" key="8">
    <source>
        <dbReference type="Proteomes" id="UP000565441"/>
    </source>
</evidence>
<comment type="subcellular location">
    <subcellularLocation>
        <location evidence="1">Membrane</location>
        <topology evidence="1">Multi-pass membrane protein</topology>
    </subcellularLocation>
</comment>
<evidence type="ECO:0000256" key="1">
    <source>
        <dbReference type="ARBA" id="ARBA00004141"/>
    </source>
</evidence>
<evidence type="ECO:0000313" key="7">
    <source>
        <dbReference type="EMBL" id="KAF5385953.1"/>
    </source>
</evidence>